<feature type="transmembrane region" description="Helical" evidence="2">
    <location>
        <begin position="13"/>
        <end position="34"/>
    </location>
</feature>
<keyword evidence="5" id="KW-1185">Reference proteome</keyword>
<dbReference type="EMBL" id="CP016537">
    <property type="protein sequence ID" value="ANU15081.1"/>
    <property type="molecule type" value="Genomic_DNA"/>
</dbReference>
<proteinExistence type="predicted"/>
<feature type="domain" description="DUF4064" evidence="3">
    <location>
        <begin position="7"/>
        <end position="120"/>
    </location>
</feature>
<dbReference type="AlphaFoldDB" id="A0A1C7DUY1"/>
<evidence type="ECO:0000313" key="4">
    <source>
        <dbReference type="EMBL" id="ANU15081.1"/>
    </source>
</evidence>
<evidence type="ECO:0000259" key="3">
    <source>
        <dbReference type="Pfam" id="PF13273"/>
    </source>
</evidence>
<dbReference type="Pfam" id="PF13273">
    <property type="entry name" value="DUF4064"/>
    <property type="match status" value="1"/>
</dbReference>
<dbReference type="Proteomes" id="UP000092687">
    <property type="component" value="Chromosome"/>
</dbReference>
<dbReference type="OrthoDB" id="2357232at2"/>
<dbReference type="RefSeq" id="WP_008498792.1">
    <property type="nucleotide sequence ID" value="NZ_CP016537.2"/>
</dbReference>
<keyword evidence="2" id="KW-0472">Membrane</keyword>
<evidence type="ECO:0000256" key="2">
    <source>
        <dbReference type="SAM" id="Phobius"/>
    </source>
</evidence>
<organism evidence="4 5">
    <name type="scientific">Planococcus halocryophilus</name>
    <dbReference type="NCBI Taxonomy" id="1215089"/>
    <lineage>
        <taxon>Bacteria</taxon>
        <taxon>Bacillati</taxon>
        <taxon>Bacillota</taxon>
        <taxon>Bacilli</taxon>
        <taxon>Bacillales</taxon>
        <taxon>Caryophanaceae</taxon>
        <taxon>Planococcus</taxon>
    </lineage>
</organism>
<keyword evidence="2" id="KW-1133">Transmembrane helix</keyword>
<feature type="transmembrane region" description="Helical" evidence="2">
    <location>
        <begin position="108"/>
        <end position="137"/>
    </location>
</feature>
<feature type="region of interest" description="Disordered" evidence="1">
    <location>
        <begin position="164"/>
        <end position="184"/>
    </location>
</feature>
<reference evidence="4" key="1">
    <citation type="submission" date="2016-10" db="EMBL/GenBank/DDBJ databases">
        <authorList>
            <person name="de Groot N.N."/>
        </authorList>
    </citation>
    <scope>NUCLEOTIDE SEQUENCE</scope>
    <source>
        <strain evidence="4">DSM 24743</strain>
    </source>
</reference>
<dbReference type="InterPro" id="IPR025273">
    <property type="entry name" value="DUF4064"/>
</dbReference>
<accession>A0A1C7DUY1</accession>
<gene>
    <name evidence="4" type="ORF">BBI08_14995</name>
</gene>
<name>A0A1C7DUY1_9BACL</name>
<feature type="transmembrane region" description="Helical" evidence="2">
    <location>
        <begin position="73"/>
        <end position="96"/>
    </location>
</feature>
<evidence type="ECO:0000313" key="5">
    <source>
        <dbReference type="Proteomes" id="UP000092687"/>
    </source>
</evidence>
<sequence length="184" mass="20505">MNQETVNRAGEKVLGIIGIVFNILAMALIGFAMASYSRAPEFRQSIEDAIRADPTMANPEDVEMIMNMMSSGFGVMGWVMIAVLALSTLLAIIAIVNLRKKGNASTAGVLFILAGLFAGILSLTSILFYIAAIMCFVRKPRVQHTQTLRDEDFKYQEDEFRRKEDSFNNDTTTHKDDDTPYRPL</sequence>
<protein>
    <recommendedName>
        <fullName evidence="3">DUF4064 domain-containing protein</fullName>
    </recommendedName>
</protein>
<evidence type="ECO:0000256" key="1">
    <source>
        <dbReference type="SAM" id="MobiDB-lite"/>
    </source>
</evidence>
<keyword evidence="2" id="KW-0812">Transmembrane</keyword>
<dbReference type="KEGG" id="phc:BBI08_14995"/>